<proteinExistence type="predicted"/>
<accession>A0A3S4LWT6</accession>
<dbReference type="AlphaFoldDB" id="A0A3S4LWT6"/>
<evidence type="ECO:0000313" key="2">
    <source>
        <dbReference type="Proteomes" id="UP000269208"/>
    </source>
</evidence>
<organism evidence="1 2">
    <name type="scientific">Salmonella enterica I</name>
    <dbReference type="NCBI Taxonomy" id="59201"/>
    <lineage>
        <taxon>Bacteria</taxon>
        <taxon>Pseudomonadati</taxon>
        <taxon>Pseudomonadota</taxon>
        <taxon>Gammaproteobacteria</taxon>
        <taxon>Enterobacterales</taxon>
        <taxon>Enterobacteriaceae</taxon>
        <taxon>Salmonella</taxon>
    </lineage>
</organism>
<gene>
    <name evidence="1" type="primary">STY2361</name>
    <name evidence="1" type="ORF">NCTC6754_04850</name>
</gene>
<reference evidence="1 2" key="1">
    <citation type="submission" date="2018-12" db="EMBL/GenBank/DDBJ databases">
        <authorList>
            <consortium name="Pathogen Informatics"/>
        </authorList>
    </citation>
    <scope>NUCLEOTIDE SEQUENCE [LARGE SCALE GENOMIC DNA]</scope>
    <source>
        <strain evidence="1 2">NCTC6754</strain>
    </source>
</reference>
<dbReference type="EMBL" id="LR134190">
    <property type="protein sequence ID" value="VEB57362.1"/>
    <property type="molecule type" value="Genomic_DNA"/>
</dbReference>
<sequence length="146" mass="16679">MLNTELDTFYILNQGLGGMSDFIKYLFIFPCLWCANSFAITQTQWDGNFRIEELGEQLNDGSQVFLQYNLKIDSKNNRASLSMTTWHAGITCIGDYSLKINSGVLALYYNGDEENVCPYPSPQFEISNKGKTYYIKGKNVFIFSAW</sequence>
<protein>
    <submittedName>
        <fullName evidence="1">Putative exported protein</fullName>
    </submittedName>
</protein>
<name>A0A3S4LWT6_SALET</name>
<dbReference type="Proteomes" id="UP000269208">
    <property type="component" value="Chromosome"/>
</dbReference>
<evidence type="ECO:0000313" key="1">
    <source>
        <dbReference type="EMBL" id="VEB57362.1"/>
    </source>
</evidence>